<dbReference type="Proteomes" id="UP000663864">
    <property type="component" value="Unassembled WGS sequence"/>
</dbReference>
<protein>
    <submittedName>
        <fullName evidence="1">Uncharacterized protein</fullName>
    </submittedName>
</protein>
<evidence type="ECO:0000313" key="2">
    <source>
        <dbReference type="EMBL" id="CAF1235524.1"/>
    </source>
</evidence>
<organism evidence="1 5">
    <name type="scientific">Rotaria sordida</name>
    <dbReference type="NCBI Taxonomy" id="392033"/>
    <lineage>
        <taxon>Eukaryota</taxon>
        <taxon>Metazoa</taxon>
        <taxon>Spiralia</taxon>
        <taxon>Gnathifera</taxon>
        <taxon>Rotifera</taxon>
        <taxon>Eurotatoria</taxon>
        <taxon>Bdelloidea</taxon>
        <taxon>Philodinida</taxon>
        <taxon>Philodinidae</taxon>
        <taxon>Rotaria</taxon>
    </lineage>
</organism>
<reference evidence="1" key="1">
    <citation type="submission" date="2021-02" db="EMBL/GenBank/DDBJ databases">
        <authorList>
            <person name="Nowell W R."/>
        </authorList>
    </citation>
    <scope>NUCLEOTIDE SEQUENCE</scope>
</reference>
<accession>A0A814W6W9</accession>
<evidence type="ECO:0000313" key="1">
    <source>
        <dbReference type="EMBL" id="CAF1197197.1"/>
    </source>
</evidence>
<evidence type="ECO:0000313" key="5">
    <source>
        <dbReference type="Proteomes" id="UP000663854"/>
    </source>
</evidence>
<dbReference type="AlphaFoldDB" id="A0A814W6W9"/>
<evidence type="ECO:0000313" key="3">
    <source>
        <dbReference type="EMBL" id="CAF1467327.1"/>
    </source>
</evidence>
<comment type="caution">
    <text evidence="1">The sequence shown here is derived from an EMBL/GenBank/DDBJ whole genome shotgun (WGS) entry which is preliminary data.</text>
</comment>
<dbReference type="EMBL" id="CAJOBD010002610">
    <property type="protein sequence ID" value="CAF3895148.1"/>
    <property type="molecule type" value="Genomic_DNA"/>
</dbReference>
<dbReference type="Proteomes" id="UP000663854">
    <property type="component" value="Unassembled WGS sequence"/>
</dbReference>
<evidence type="ECO:0000313" key="6">
    <source>
        <dbReference type="Proteomes" id="UP000663870"/>
    </source>
</evidence>
<keyword evidence="6" id="KW-1185">Reference proteome</keyword>
<proteinExistence type="predicted"/>
<dbReference type="Proteomes" id="UP000663836">
    <property type="component" value="Unassembled WGS sequence"/>
</dbReference>
<evidence type="ECO:0000313" key="4">
    <source>
        <dbReference type="EMBL" id="CAF3895148.1"/>
    </source>
</evidence>
<dbReference type="EMBL" id="CAJNOL010002143">
    <property type="protein sequence ID" value="CAF1467327.1"/>
    <property type="molecule type" value="Genomic_DNA"/>
</dbReference>
<name>A0A814W6W9_9BILA</name>
<dbReference type="Proteomes" id="UP000663870">
    <property type="component" value="Unassembled WGS sequence"/>
</dbReference>
<dbReference type="EMBL" id="CAJNOT010001684">
    <property type="protein sequence ID" value="CAF1235524.1"/>
    <property type="molecule type" value="Genomic_DNA"/>
</dbReference>
<sequence>MKNRYKYIFITDARDVIFQRNIFDYVNQYDEGLFVFQESVKMTIKKCSYNSKWIKDCYGDTELERIGNRSIICAGTILGSWRPMLDYLSIVEQITRSKYRQCNDQGIHNYIVHNNVINNTKIHIITHENGFVATLGYRGIYIRNKFGLILNRNGQVYAVIHQFDRIKQINDQYNIEYQLWPTLTQQ</sequence>
<dbReference type="EMBL" id="CAJNOH010001264">
    <property type="protein sequence ID" value="CAF1197197.1"/>
    <property type="molecule type" value="Genomic_DNA"/>
</dbReference>
<gene>
    <name evidence="4" type="ORF">JBS370_LOCUS20575</name>
    <name evidence="3" type="ORF">JXQ802_LOCUS38525</name>
    <name evidence="1" type="ORF">PYM288_LOCUS24674</name>
    <name evidence="2" type="ORF">ZHD862_LOCUS24597</name>
</gene>